<reference evidence="1" key="1">
    <citation type="submission" date="2023-07" db="EMBL/GenBank/DDBJ databases">
        <authorList>
            <person name="Pelsma A.J. K."/>
        </authorList>
    </citation>
    <scope>NUCLEOTIDE SEQUENCE</scope>
</reference>
<name>A0AA48RAG4_9ZZZZ</name>
<sequence length="125" mass="13851">MHIRSIVLSIGLSIFAFALPCHALADNLLRDSISEFLADHLDEAISHTRQAIKNRNAGELDAFLTQARLALSHAEATVEKLDYNAHIIDAISHLKAAIRAGERHHSKVAANHVSYALWQLERAIQ</sequence>
<protein>
    <recommendedName>
        <fullName evidence="2">Small metal-binding protein</fullName>
    </recommendedName>
</protein>
<evidence type="ECO:0000313" key="1">
    <source>
        <dbReference type="EMBL" id="CAJ0882573.1"/>
    </source>
</evidence>
<dbReference type="GO" id="GO:0046872">
    <property type="term" value="F:metal ion binding"/>
    <property type="evidence" value="ECO:0007669"/>
    <property type="project" value="InterPro"/>
</dbReference>
<accession>A0AA48RAG4</accession>
<dbReference type="InterPro" id="IPR031877">
    <property type="entry name" value="SmbP"/>
</dbReference>
<proteinExistence type="predicted"/>
<dbReference type="Gene3D" id="1.20.120.660">
    <property type="entry name" value="IL-4 antagonist (De novo design) like domain"/>
    <property type="match status" value="1"/>
</dbReference>
<organism evidence="1">
    <name type="scientific">freshwater sediment metagenome</name>
    <dbReference type="NCBI Taxonomy" id="556182"/>
    <lineage>
        <taxon>unclassified sequences</taxon>
        <taxon>metagenomes</taxon>
        <taxon>ecological metagenomes</taxon>
    </lineage>
</organism>
<evidence type="ECO:0008006" key="2">
    <source>
        <dbReference type="Google" id="ProtNLM"/>
    </source>
</evidence>
<dbReference type="Pfam" id="PF16785">
    <property type="entry name" value="SMBP"/>
    <property type="match status" value="1"/>
</dbReference>
<dbReference type="CDD" id="cd13840">
    <property type="entry name" value="SMBP_like"/>
    <property type="match status" value="1"/>
</dbReference>
<dbReference type="AlphaFoldDB" id="A0AA48RAG4"/>
<gene>
    <name evidence="1" type="ORF">AMST5_03349</name>
</gene>
<dbReference type="EMBL" id="OY288114">
    <property type="protein sequence ID" value="CAJ0882573.1"/>
    <property type="molecule type" value="Genomic_DNA"/>
</dbReference>